<dbReference type="EMBL" id="MN740505">
    <property type="protein sequence ID" value="QHU30353.1"/>
    <property type="molecule type" value="Genomic_DNA"/>
</dbReference>
<evidence type="ECO:0000313" key="1">
    <source>
        <dbReference type="EMBL" id="QHU30353.1"/>
    </source>
</evidence>
<reference evidence="1" key="1">
    <citation type="journal article" date="2020" name="Nature">
        <title>Giant virus diversity and host interactions through global metagenomics.</title>
        <authorList>
            <person name="Schulz F."/>
            <person name="Roux S."/>
            <person name="Paez-Espino D."/>
            <person name="Jungbluth S."/>
            <person name="Walsh D.A."/>
            <person name="Denef V.J."/>
            <person name="McMahon K.D."/>
            <person name="Konstantinidis K.T."/>
            <person name="Eloe-Fadrosh E.A."/>
            <person name="Kyrpides N.C."/>
            <person name="Woyke T."/>
        </authorList>
    </citation>
    <scope>NUCLEOTIDE SEQUENCE</scope>
    <source>
        <strain evidence="1">GVMAG-M-3300027833-11</strain>
    </source>
</reference>
<accession>A0A6C0LIJ0</accession>
<protein>
    <submittedName>
        <fullName evidence="1">Uncharacterized protein</fullName>
    </submittedName>
</protein>
<name>A0A6C0LIJ0_9ZZZZ</name>
<dbReference type="AlphaFoldDB" id="A0A6C0LIJ0"/>
<proteinExistence type="predicted"/>
<organism evidence="1">
    <name type="scientific">viral metagenome</name>
    <dbReference type="NCBI Taxonomy" id="1070528"/>
    <lineage>
        <taxon>unclassified sequences</taxon>
        <taxon>metagenomes</taxon>
        <taxon>organismal metagenomes</taxon>
    </lineage>
</organism>
<sequence>MTNMLQLSENLYPTDEVIGTFLQCIVCREDVHETLFWLWELLYSIPNVDDGLVCIYKMFYSTNNSNIGRYMSRKIIEYKKTDNKRLLADIVINLRNLEPNYLSYMVNYYGTVYQHPTVIYKTKKWMEPYPKNMNNVFGALKIADYKNLGYYLAQSLNINGYDKTCLALKDFGLSNGIDITDGIDIELQSNDMLDISSIVSRLISAGDRSPKGHFLRSDKTLVQNIDNHFTKKSNKYYLKLTERRLYPTHSLLPPGDYSRFSVSDLKTSCWYNWEYYAYSSLEWSKRFSIYKGELDHEKKTIKWLDDDHLEAFYDDDNAMDFDEQSYETQMKSLHSICVCQTAEEWVSKLQDSRFAKSLGEIKI</sequence>